<evidence type="ECO:0000256" key="1">
    <source>
        <dbReference type="ARBA" id="ARBA00005446"/>
    </source>
</evidence>
<feature type="region of interest" description="Disordered" evidence="4">
    <location>
        <begin position="296"/>
        <end position="315"/>
    </location>
</feature>
<dbReference type="OrthoDB" id="5425465at2759"/>
<keyword evidence="6" id="KW-0378">Hydrolase</keyword>
<sequence>MLDDIAREWETLQDPASRAIVYCRSHNDAKRVGQQLKCGVYHSGLKNLAAKKEAFSNWVNGGLGISKFISATSGLGAGIDIPSVRIVYHYRESLDFLGFVQESGRAGRDGLPAKSKVFLDTTSLKRLENLEGVRTSLGQQAIFEYHIKGFCRQAAISFYVDGMSTCGNSAPVIHRTNQSAPLLQGQTGRTNSQTSDQQATPSSGRDRSYYRIFDGPLAGLPDNATRFRIPNHERRYSTPNTVILASSSQPRTGQQLSENVRVHVEAIDNEYLSPVHSSDAWLSPLLVDKGQLAQPPLVGHHNADNRGSPHSSFAE</sequence>
<feature type="domain" description="Helicase C-terminal" evidence="5">
    <location>
        <begin position="1"/>
        <end position="151"/>
    </location>
</feature>
<dbReference type="GO" id="GO:0005694">
    <property type="term" value="C:chromosome"/>
    <property type="evidence" value="ECO:0007669"/>
    <property type="project" value="TreeGrafter"/>
</dbReference>
<dbReference type="STRING" id="42251.A0A2T6ZDA1"/>
<gene>
    <name evidence="6" type="ORF">B9Z19DRAFT_1068964</name>
</gene>
<feature type="region of interest" description="Disordered" evidence="4">
    <location>
        <begin position="183"/>
        <end position="208"/>
    </location>
</feature>
<dbReference type="GO" id="GO:0005737">
    <property type="term" value="C:cytoplasm"/>
    <property type="evidence" value="ECO:0007669"/>
    <property type="project" value="TreeGrafter"/>
</dbReference>
<dbReference type="SMART" id="SM00490">
    <property type="entry name" value="HELICc"/>
    <property type="match status" value="1"/>
</dbReference>
<dbReference type="GO" id="GO:0016787">
    <property type="term" value="F:hydrolase activity"/>
    <property type="evidence" value="ECO:0007669"/>
    <property type="project" value="UniProtKB-KW"/>
</dbReference>
<dbReference type="AlphaFoldDB" id="A0A2T6ZDA1"/>
<dbReference type="InterPro" id="IPR027417">
    <property type="entry name" value="P-loop_NTPase"/>
</dbReference>
<accession>A0A2T6ZDA1</accession>
<dbReference type="GO" id="GO:0009378">
    <property type="term" value="F:four-way junction helicase activity"/>
    <property type="evidence" value="ECO:0007669"/>
    <property type="project" value="TreeGrafter"/>
</dbReference>
<dbReference type="SUPFAM" id="SSF52540">
    <property type="entry name" value="P-loop containing nucleoside triphosphate hydrolases"/>
    <property type="match status" value="1"/>
</dbReference>
<organism evidence="6 7">
    <name type="scientific">Tuber borchii</name>
    <name type="common">White truffle</name>
    <dbReference type="NCBI Taxonomy" id="42251"/>
    <lineage>
        <taxon>Eukaryota</taxon>
        <taxon>Fungi</taxon>
        <taxon>Dikarya</taxon>
        <taxon>Ascomycota</taxon>
        <taxon>Pezizomycotina</taxon>
        <taxon>Pezizomycetes</taxon>
        <taxon>Pezizales</taxon>
        <taxon>Tuberaceae</taxon>
        <taxon>Tuber</taxon>
    </lineage>
</organism>
<dbReference type="GO" id="GO:0000724">
    <property type="term" value="P:double-strand break repair via homologous recombination"/>
    <property type="evidence" value="ECO:0007669"/>
    <property type="project" value="TreeGrafter"/>
</dbReference>
<dbReference type="InterPro" id="IPR001650">
    <property type="entry name" value="Helicase_C-like"/>
</dbReference>
<comment type="similarity">
    <text evidence="1">Belongs to the helicase family. RecQ subfamily.</text>
</comment>
<evidence type="ECO:0000313" key="6">
    <source>
        <dbReference type="EMBL" id="PUU73470.1"/>
    </source>
</evidence>
<dbReference type="GO" id="GO:0043138">
    <property type="term" value="F:3'-5' DNA helicase activity"/>
    <property type="evidence" value="ECO:0007669"/>
    <property type="project" value="UniProtKB-EC"/>
</dbReference>
<reference evidence="6 7" key="1">
    <citation type="submission" date="2017-04" db="EMBL/GenBank/DDBJ databases">
        <title>Draft genome sequence of Tuber borchii Vittad., a whitish edible truffle.</title>
        <authorList>
            <consortium name="DOE Joint Genome Institute"/>
            <person name="Murat C."/>
            <person name="Kuo A."/>
            <person name="Barry K.W."/>
            <person name="Clum A."/>
            <person name="Dockter R.B."/>
            <person name="Fauchery L."/>
            <person name="Iotti M."/>
            <person name="Kohler A."/>
            <person name="Labutti K."/>
            <person name="Lindquist E.A."/>
            <person name="Lipzen A."/>
            <person name="Ohm R.A."/>
            <person name="Wang M."/>
            <person name="Grigoriev I.V."/>
            <person name="Zambonelli A."/>
            <person name="Martin F.M."/>
        </authorList>
    </citation>
    <scope>NUCLEOTIDE SEQUENCE [LARGE SCALE GENOMIC DNA]</scope>
    <source>
        <strain evidence="6 7">Tbo3840</strain>
    </source>
</reference>
<evidence type="ECO:0000256" key="2">
    <source>
        <dbReference type="ARBA" id="ARBA00034617"/>
    </source>
</evidence>
<evidence type="ECO:0000259" key="5">
    <source>
        <dbReference type="PROSITE" id="PS51194"/>
    </source>
</evidence>
<comment type="caution">
    <text evidence="6">The sequence shown here is derived from an EMBL/GenBank/DDBJ whole genome shotgun (WGS) entry which is preliminary data.</text>
</comment>
<comment type="catalytic activity">
    <reaction evidence="2">
        <text>Couples ATP hydrolysis with the unwinding of duplex DNA by translocating in the 3'-5' direction.</text>
        <dbReference type="EC" id="5.6.2.4"/>
    </reaction>
</comment>
<evidence type="ECO:0000313" key="7">
    <source>
        <dbReference type="Proteomes" id="UP000244722"/>
    </source>
</evidence>
<evidence type="ECO:0000256" key="4">
    <source>
        <dbReference type="SAM" id="MobiDB-lite"/>
    </source>
</evidence>
<proteinExistence type="inferred from homology"/>
<dbReference type="Gene3D" id="3.40.50.300">
    <property type="entry name" value="P-loop containing nucleotide triphosphate hydrolases"/>
    <property type="match status" value="1"/>
</dbReference>
<feature type="compositionally biased region" description="Polar residues" evidence="4">
    <location>
        <begin position="183"/>
        <end position="203"/>
    </location>
</feature>
<dbReference type="Pfam" id="PF00271">
    <property type="entry name" value="Helicase_C"/>
    <property type="match status" value="1"/>
</dbReference>
<dbReference type="PROSITE" id="PS51194">
    <property type="entry name" value="HELICASE_CTER"/>
    <property type="match status" value="1"/>
</dbReference>
<name>A0A2T6ZDA1_TUBBO</name>
<evidence type="ECO:0000256" key="3">
    <source>
        <dbReference type="ARBA" id="ARBA00034808"/>
    </source>
</evidence>
<dbReference type="Proteomes" id="UP000244722">
    <property type="component" value="Unassembled WGS sequence"/>
</dbReference>
<dbReference type="EC" id="5.6.2.4" evidence="3"/>
<dbReference type="PANTHER" id="PTHR13710">
    <property type="entry name" value="DNA HELICASE RECQ FAMILY MEMBER"/>
    <property type="match status" value="1"/>
</dbReference>
<keyword evidence="7" id="KW-1185">Reference proteome</keyword>
<protein>
    <recommendedName>
        <fullName evidence="3">DNA 3'-5' helicase</fullName>
        <ecNumber evidence="3">5.6.2.4</ecNumber>
    </recommendedName>
</protein>
<dbReference type="EMBL" id="NESQ01000374">
    <property type="protein sequence ID" value="PUU73470.1"/>
    <property type="molecule type" value="Genomic_DNA"/>
</dbReference>
<dbReference type="PANTHER" id="PTHR13710:SF154">
    <property type="entry name" value="RECQ HELICASE, PUTATIVE (AFU_ORTHOLOGUE AFUA_6G14720)-RELATED"/>
    <property type="match status" value="1"/>
</dbReference>